<evidence type="ECO:0000313" key="2">
    <source>
        <dbReference type="EMBL" id="KAK7608489.1"/>
    </source>
</evidence>
<dbReference type="EMBL" id="JBBPBF010000028">
    <property type="protein sequence ID" value="KAK7608489.1"/>
    <property type="molecule type" value="Genomic_DNA"/>
</dbReference>
<reference evidence="2 3" key="1">
    <citation type="submission" date="2024-04" db="EMBL/GenBank/DDBJ databases">
        <title>Phyllosticta paracitricarpa is synonymous to the EU quarantine fungus P. citricarpa based on phylogenomic analyses.</title>
        <authorList>
            <consortium name="Lawrence Berkeley National Laboratory"/>
            <person name="Van ingen-buijs V.A."/>
            <person name="Van westerhoven A.C."/>
            <person name="Haridas S."/>
            <person name="Skiadas P."/>
            <person name="Martin F."/>
            <person name="Groenewald J.Z."/>
            <person name="Crous P.W."/>
            <person name="Seidl M.F."/>
        </authorList>
    </citation>
    <scope>NUCLEOTIDE SEQUENCE [LARGE SCALE GENOMIC DNA]</scope>
    <source>
        <strain evidence="2 3">CBS 141358</strain>
    </source>
</reference>
<sequence>MCQLKARKDAKKLFKKPFFAAQLKYHDIKFKSSRKVDDLRNLLEESIRQEPDRTKTPEVLGLQGFYDKRELIARVVPGLHTAPCRLHIEFVENHDLCVGWDEAAVVRKAQDINREVEEERKREEDTKKKELDAQWQKEVQPYRQYMYRRPAMKIAPPPSFEQRHCVGSYIVRCDEITKKEECALRMTICPGVEGSLIADYNSGIIEGTMLLDASRKRLDELVVRLDEKQRRCRLQGAVW</sequence>
<organism evidence="2 3">
    <name type="scientific">Phyllosticta paracitricarpa</name>
    <dbReference type="NCBI Taxonomy" id="2016321"/>
    <lineage>
        <taxon>Eukaryota</taxon>
        <taxon>Fungi</taxon>
        <taxon>Dikarya</taxon>
        <taxon>Ascomycota</taxon>
        <taxon>Pezizomycotina</taxon>
        <taxon>Dothideomycetes</taxon>
        <taxon>Dothideomycetes incertae sedis</taxon>
        <taxon>Botryosphaeriales</taxon>
        <taxon>Phyllostictaceae</taxon>
        <taxon>Phyllosticta</taxon>
    </lineage>
</organism>
<dbReference type="Proteomes" id="UP001367316">
    <property type="component" value="Unassembled WGS sequence"/>
</dbReference>
<proteinExistence type="predicted"/>
<feature type="coiled-coil region" evidence="1">
    <location>
        <begin position="106"/>
        <end position="134"/>
    </location>
</feature>
<accession>A0ABR1N0X9</accession>
<keyword evidence="3" id="KW-1185">Reference proteome</keyword>
<comment type="caution">
    <text evidence="2">The sequence shown here is derived from an EMBL/GenBank/DDBJ whole genome shotgun (WGS) entry which is preliminary data.</text>
</comment>
<keyword evidence="1" id="KW-0175">Coiled coil</keyword>
<protein>
    <submittedName>
        <fullName evidence="2">Uncharacterized protein</fullName>
    </submittedName>
</protein>
<evidence type="ECO:0000313" key="3">
    <source>
        <dbReference type="Proteomes" id="UP001367316"/>
    </source>
</evidence>
<gene>
    <name evidence="2" type="ORF">JOL62DRAFT_614137</name>
</gene>
<name>A0ABR1N0X9_9PEZI</name>
<evidence type="ECO:0000256" key="1">
    <source>
        <dbReference type="SAM" id="Coils"/>
    </source>
</evidence>